<dbReference type="InterPro" id="IPR009012">
    <property type="entry name" value="GrpE_head"/>
</dbReference>
<evidence type="ECO:0000313" key="8">
    <source>
        <dbReference type="EMBL" id="AVH60654.1"/>
    </source>
</evidence>
<keyword evidence="3" id="KW-0963">Cytoplasm</keyword>
<evidence type="ECO:0000256" key="4">
    <source>
        <dbReference type="RuleBase" id="RU000639"/>
    </source>
</evidence>
<comment type="similarity">
    <text evidence="1 3 5">Belongs to the GrpE family.</text>
</comment>
<dbReference type="SUPFAM" id="SSF58014">
    <property type="entry name" value="Coiled-coil domain of nucleotide exchange factor GrpE"/>
    <property type="match status" value="1"/>
</dbReference>
<dbReference type="InterPro" id="IPR000740">
    <property type="entry name" value="GrpE"/>
</dbReference>
<keyword evidence="2 3" id="KW-0143">Chaperone</keyword>
<feature type="coiled-coil region" evidence="6">
    <location>
        <begin position="11"/>
        <end position="38"/>
    </location>
</feature>
<protein>
    <recommendedName>
        <fullName evidence="3 4">Protein GrpE</fullName>
    </recommendedName>
    <alternativeName>
        <fullName evidence="3">HSP-70 cofactor</fullName>
    </alternativeName>
</protein>
<dbReference type="PANTHER" id="PTHR21237:SF23">
    <property type="entry name" value="GRPE PROTEIN HOMOLOG, MITOCHONDRIAL"/>
    <property type="match status" value="1"/>
</dbReference>
<comment type="subcellular location">
    <subcellularLocation>
        <location evidence="3">Cytoplasm</location>
    </subcellularLocation>
</comment>
<evidence type="ECO:0000256" key="2">
    <source>
        <dbReference type="ARBA" id="ARBA00023186"/>
    </source>
</evidence>
<gene>
    <name evidence="3 8" type="primary">grpE</name>
    <name evidence="8" type="ORF">C4B68_38320</name>
</gene>
<keyword evidence="6" id="KW-0175">Coiled coil</keyword>
<organism evidence="8 9">
    <name type="scientific">Streptomyces dengpaensis</name>
    <dbReference type="NCBI Taxonomy" id="2049881"/>
    <lineage>
        <taxon>Bacteria</taxon>
        <taxon>Bacillati</taxon>
        <taxon>Actinomycetota</taxon>
        <taxon>Actinomycetes</taxon>
        <taxon>Kitasatosporales</taxon>
        <taxon>Streptomycetaceae</taxon>
        <taxon>Streptomyces</taxon>
    </lineage>
</organism>
<dbReference type="RefSeq" id="WP_099506294.1">
    <property type="nucleotide sequence ID" value="NZ_CP026652.1"/>
</dbReference>
<evidence type="ECO:0000256" key="1">
    <source>
        <dbReference type="ARBA" id="ARBA00009054"/>
    </source>
</evidence>
<evidence type="ECO:0000256" key="3">
    <source>
        <dbReference type="HAMAP-Rule" id="MF_01151"/>
    </source>
</evidence>
<dbReference type="PROSITE" id="PS01071">
    <property type="entry name" value="GRPE"/>
    <property type="match status" value="1"/>
</dbReference>
<dbReference type="EMBL" id="CP026652">
    <property type="protein sequence ID" value="AVH60654.1"/>
    <property type="molecule type" value="Genomic_DNA"/>
</dbReference>
<dbReference type="PRINTS" id="PR00773">
    <property type="entry name" value="GRPEPROTEIN"/>
</dbReference>
<dbReference type="PANTHER" id="PTHR21237">
    <property type="entry name" value="GRPE PROTEIN"/>
    <property type="match status" value="1"/>
</dbReference>
<feature type="region of interest" description="Disordered" evidence="7">
    <location>
        <begin position="149"/>
        <end position="191"/>
    </location>
</feature>
<comment type="function">
    <text evidence="3 4">Participates actively in the response to hyperosmotic and heat shock by preventing the aggregation of stress-denatured proteins, in association with DnaK and GrpE. It is the nucleotide exchange factor for DnaK and may function as a thermosensor. Unfolded proteins bind initially to DnaJ; upon interaction with the DnaJ-bound protein, DnaK hydrolyzes its bound ATP, resulting in the formation of a stable complex. GrpE releases ADP from DnaK; ATP binding to DnaK triggers the release of the substrate protein, thus completing the reaction cycle. Several rounds of ATP-dependent interactions between DnaJ, DnaK and GrpE are required for fully efficient folding.</text>
</comment>
<evidence type="ECO:0000313" key="9">
    <source>
        <dbReference type="Proteomes" id="UP000238413"/>
    </source>
</evidence>
<dbReference type="Proteomes" id="UP000238413">
    <property type="component" value="Chromosome"/>
</dbReference>
<sequence>MDKGRLQKTDLTQLQRLLEERTADLQRVKAEYDNYRKRVHRDRMAVREIAVANVLQALLPVLDAVDRTCAHEPMTPGLEDITDTLQAQLGSLGLVAFGEEGDPFDPARHEAVTHHVAPDADQLICTEILRAGYRLGDLLVRPAYVEVTGPPPPAGNPLTHGREEPRYDAAGGSDCPSLTRAGHEDRGSWRS</sequence>
<dbReference type="CDD" id="cd00446">
    <property type="entry name" value="GrpE"/>
    <property type="match status" value="1"/>
</dbReference>
<evidence type="ECO:0000256" key="6">
    <source>
        <dbReference type="SAM" id="Coils"/>
    </source>
</evidence>
<dbReference type="Pfam" id="PF01025">
    <property type="entry name" value="GrpE"/>
    <property type="match status" value="1"/>
</dbReference>
<feature type="compositionally biased region" description="Basic and acidic residues" evidence="7">
    <location>
        <begin position="181"/>
        <end position="191"/>
    </location>
</feature>
<evidence type="ECO:0000256" key="5">
    <source>
        <dbReference type="RuleBase" id="RU004478"/>
    </source>
</evidence>
<dbReference type="Gene3D" id="2.30.22.10">
    <property type="entry name" value="Head domain of nucleotide exchange factor GrpE"/>
    <property type="match status" value="1"/>
</dbReference>
<keyword evidence="9" id="KW-1185">Reference proteome</keyword>
<name>A0ABN5ICE1_9ACTN</name>
<reference evidence="8 9" key="1">
    <citation type="submission" date="2018-02" db="EMBL/GenBank/DDBJ databases">
        <title>Complete genome sequence of Streptomyces dengpaensis, the producer of angucyclines.</title>
        <authorList>
            <person name="Yumei L."/>
        </authorList>
    </citation>
    <scope>NUCLEOTIDE SEQUENCE [LARGE SCALE GENOMIC DNA]</scope>
    <source>
        <strain evidence="8 9">XZHG99</strain>
    </source>
</reference>
<comment type="subunit">
    <text evidence="3">Homodimer.</text>
</comment>
<dbReference type="SUPFAM" id="SSF51064">
    <property type="entry name" value="Head domain of nucleotide exchange factor GrpE"/>
    <property type="match status" value="1"/>
</dbReference>
<accession>A0ABN5ICE1</accession>
<evidence type="ECO:0000256" key="7">
    <source>
        <dbReference type="SAM" id="MobiDB-lite"/>
    </source>
</evidence>
<proteinExistence type="inferred from homology"/>
<dbReference type="InterPro" id="IPR013805">
    <property type="entry name" value="GrpE_CC"/>
</dbReference>
<dbReference type="Gene3D" id="3.90.20.20">
    <property type="match status" value="1"/>
</dbReference>
<dbReference type="HAMAP" id="MF_01151">
    <property type="entry name" value="GrpE"/>
    <property type="match status" value="1"/>
</dbReference>
<keyword evidence="3 4" id="KW-0346">Stress response</keyword>